<dbReference type="Gene3D" id="3.30.40.10">
    <property type="entry name" value="Zinc/RING finger domain, C3HC4 (zinc finger)"/>
    <property type="match status" value="2"/>
</dbReference>
<feature type="compositionally biased region" description="Low complexity" evidence="9">
    <location>
        <begin position="786"/>
        <end position="853"/>
    </location>
</feature>
<dbReference type="SMART" id="SM00184">
    <property type="entry name" value="RING"/>
    <property type="match status" value="2"/>
</dbReference>
<evidence type="ECO:0000256" key="5">
    <source>
        <dbReference type="ARBA" id="ARBA00022679"/>
    </source>
</evidence>
<dbReference type="InterPro" id="IPR039396">
    <property type="entry name" value="Deltex_C"/>
</dbReference>
<comment type="pathway">
    <text evidence="2">Protein modification; protein ubiquitination.</text>
</comment>
<feature type="compositionally biased region" description="Polar residues" evidence="9">
    <location>
        <begin position="862"/>
        <end position="879"/>
    </location>
</feature>
<dbReference type="Pfam" id="PF01661">
    <property type="entry name" value="Macro"/>
    <property type="match status" value="1"/>
</dbReference>
<dbReference type="EMBL" id="CACRXK020005654">
    <property type="protein sequence ID" value="CAB4006948.1"/>
    <property type="molecule type" value="Genomic_DNA"/>
</dbReference>
<dbReference type="SUPFAM" id="SSF52949">
    <property type="entry name" value="Macro domain-like"/>
    <property type="match status" value="1"/>
</dbReference>
<evidence type="ECO:0000313" key="11">
    <source>
        <dbReference type="EMBL" id="CAB4006948.1"/>
    </source>
</evidence>
<dbReference type="InterPro" id="IPR017907">
    <property type="entry name" value="Znf_RING_CS"/>
</dbReference>
<feature type="compositionally biased region" description="Basic and acidic residues" evidence="9">
    <location>
        <begin position="680"/>
        <end position="698"/>
    </location>
</feature>
<dbReference type="CDD" id="cd09633">
    <property type="entry name" value="Deltex_C"/>
    <property type="match status" value="2"/>
</dbReference>
<name>A0A6S7J039_PARCT</name>
<feature type="chain" id="PRO_5043411463" description="RING-type E3 ubiquitin transferase" evidence="10">
    <location>
        <begin position="22"/>
        <end position="1271"/>
    </location>
</feature>
<dbReference type="InterPro" id="IPR043472">
    <property type="entry name" value="Macro_dom-like"/>
</dbReference>
<organism evidence="11 12">
    <name type="scientific">Paramuricea clavata</name>
    <name type="common">Red gorgonian</name>
    <name type="synonym">Violescent sea-whip</name>
    <dbReference type="NCBI Taxonomy" id="317549"/>
    <lineage>
        <taxon>Eukaryota</taxon>
        <taxon>Metazoa</taxon>
        <taxon>Cnidaria</taxon>
        <taxon>Anthozoa</taxon>
        <taxon>Octocorallia</taxon>
        <taxon>Malacalcyonacea</taxon>
        <taxon>Plexauridae</taxon>
        <taxon>Paramuricea</taxon>
    </lineage>
</organism>
<dbReference type="InterPro" id="IPR039398">
    <property type="entry name" value="Deltex_fam"/>
</dbReference>
<dbReference type="OrthoDB" id="527344at2759"/>
<evidence type="ECO:0000313" key="12">
    <source>
        <dbReference type="Proteomes" id="UP001152795"/>
    </source>
</evidence>
<comment type="caution">
    <text evidence="11">The sequence shown here is derived from an EMBL/GenBank/DDBJ whole genome shotgun (WGS) entry which is preliminary data.</text>
</comment>
<proteinExistence type="inferred from homology"/>
<feature type="signal peptide" evidence="10">
    <location>
        <begin position="1"/>
        <end position="21"/>
    </location>
</feature>
<accession>A0A6S7J039</accession>
<keyword evidence="7" id="KW-0863">Zinc-finger</keyword>
<dbReference type="UniPathway" id="UPA00143"/>
<feature type="compositionally biased region" description="Polar residues" evidence="9">
    <location>
        <begin position="742"/>
        <end position="780"/>
    </location>
</feature>
<evidence type="ECO:0000256" key="8">
    <source>
        <dbReference type="ARBA" id="ARBA00022833"/>
    </source>
</evidence>
<dbReference type="GO" id="GO:0016567">
    <property type="term" value="P:protein ubiquitination"/>
    <property type="evidence" value="ECO:0007669"/>
    <property type="project" value="UniProtKB-UniPathway"/>
</dbReference>
<evidence type="ECO:0000256" key="6">
    <source>
        <dbReference type="ARBA" id="ARBA00022723"/>
    </source>
</evidence>
<sequence length="1271" mass="140648">MEARFYLGVLSLVALYGVANGYQCNERPRKLGCFQDSQKNRLMTYAHSVKMKSSDWLGDKWNEHLDKLLCKCSEEAKKRGNLYFGVQHYYECWVGNLNNIDVETRRLHDKSKCWSKNPEPFTCNVNDQVCVGAALTMVIYEVTYSSYVIPDTKEPTIKVMTVPKKGNRPPPFIPVPPHLDSAGLFLARTLHSHSLELIHIENTYKTFTVPGIKKSFTYSHSTQFPSSENDVREKKFSGRLFEKVTGRVSLKTGKILEAELKKACQKTGAQYHEAADEVLISGTWEQVSETRRIIRNVIEEDSTRRGSTSSSDNSESISSKPGRATYDITPPIAKYMKSFHDSDLKNLEQKYQVKISWSKDHTKVHIKTHSSTNYNSDLFNTACDQFAAMYRHFHNNITSLSINVNQDGAGYNKELLKMALNATPRHVSDLILEISADGSTYILWGTGQSLSQAKLWIREQIGVERPRCISPKGPSKDALTHETTNKLKVVVYQGDLTKENADIIVNACNEHLDHAGGVSFAISKAGGLSVQRDSDDYVRKHGALGTGDVAVTKAGFLHCKYIVHAVGPRWKRDGRDGCLKLFRAVFMNVYKAAIKHGAKSMAMPAISSGIYGVPKEVCAQATFSFVDEVDQKLASDPSARPFEIRLVNIDGEIAKTFTQELNKWMLKGRKLQRRHSFSSPKKEKEKPVETKTVDDMHITPRLKASLVAARKPLQNSGKDGRSLDATSMKSRIKHGSGWIGVDSTSTTPTINHGSTPAISTTPTINHGSTPAISTTSTINHGSAPAISTTSSSKVKIITTGAFASSNPNDPTSSTSSATNQSKFNSFGSTTHTSTTGNPSHYGGVVSTSESSSLSKHDKSGSTTTVRYDQNGIGSHSSHSGDNCTICYCPCTDPVSLPKCGHTFCKSCIERAFTYQKKCPICQQVYGACEGDQPDGTMNIQFSHKCVPGYEGYGCYVITYVIPNGRQGIRHPKPGHKYAGTKRQAFLPATKEGEVVLKMLQKAFDMKLIFTVGKSNTTGQEDCVTWNDIHHKTNPSGGPQNFGYPDPDYLRRVKDELKAKGIVPDNDNCYHETHIATFCPVIMQGKECLECPICRYPFTDATSLPKCGHRFCKSCIDKAFTYQKKCPICQQVYGITKGSQPSGTMTVQRSPQNLPGYEGHGCHIITYAIPSGRQDNRHPRPGQAFSGTTRQAYLPANREGDVVLRMLRKAFDNNLTFTVGRSYTTGQDNVVTWNDIHHKTSITGGPQGFGYPDSDYLNRVKDELKAKGIFPE</sequence>
<dbReference type="Pfam" id="PF18102">
    <property type="entry name" value="DTC"/>
    <property type="match status" value="2"/>
</dbReference>
<evidence type="ECO:0000256" key="7">
    <source>
        <dbReference type="ARBA" id="ARBA00022771"/>
    </source>
</evidence>
<comment type="catalytic activity">
    <reaction evidence="1">
        <text>S-ubiquitinyl-[E2 ubiquitin-conjugating enzyme]-L-cysteine + [acceptor protein]-L-lysine = [E2 ubiquitin-conjugating enzyme]-L-cysteine + N(6)-ubiquitinyl-[acceptor protein]-L-lysine.</text>
        <dbReference type="EC" id="2.3.2.27"/>
    </reaction>
</comment>
<dbReference type="InterPro" id="IPR027370">
    <property type="entry name" value="Znf-RING_euk"/>
</dbReference>
<evidence type="ECO:0000256" key="3">
    <source>
        <dbReference type="ARBA" id="ARBA00009413"/>
    </source>
</evidence>
<dbReference type="PROSITE" id="PS00518">
    <property type="entry name" value="ZF_RING_1"/>
    <property type="match status" value="2"/>
</dbReference>
<keyword evidence="11" id="KW-0436">Ligase</keyword>
<evidence type="ECO:0000256" key="1">
    <source>
        <dbReference type="ARBA" id="ARBA00000900"/>
    </source>
</evidence>
<dbReference type="PROSITE" id="PS50089">
    <property type="entry name" value="ZF_RING_2"/>
    <property type="match status" value="2"/>
</dbReference>
<dbReference type="GO" id="GO:0007219">
    <property type="term" value="P:Notch signaling pathway"/>
    <property type="evidence" value="ECO:0007669"/>
    <property type="project" value="InterPro"/>
</dbReference>
<dbReference type="CDD" id="cd02907">
    <property type="entry name" value="Macro_Af1521_BAL-like"/>
    <property type="match status" value="1"/>
</dbReference>
<keyword evidence="6" id="KW-0479">Metal-binding</keyword>
<dbReference type="SUPFAM" id="SSF57850">
    <property type="entry name" value="RING/U-box"/>
    <property type="match status" value="2"/>
</dbReference>
<dbReference type="GO" id="GO:0016874">
    <property type="term" value="F:ligase activity"/>
    <property type="evidence" value="ECO:0007669"/>
    <property type="project" value="UniProtKB-KW"/>
</dbReference>
<dbReference type="AlphaFoldDB" id="A0A6S7J039"/>
<keyword evidence="12" id="KW-1185">Reference proteome</keyword>
<dbReference type="SMART" id="SM00506">
    <property type="entry name" value="A1pp"/>
    <property type="match status" value="1"/>
</dbReference>
<keyword evidence="5" id="KW-0808">Transferase</keyword>
<protein>
    <recommendedName>
        <fullName evidence="4">RING-type E3 ubiquitin transferase</fullName>
        <ecNumber evidence="4">2.3.2.27</ecNumber>
    </recommendedName>
</protein>
<dbReference type="Pfam" id="PF13639">
    <property type="entry name" value="zf-RING_2"/>
    <property type="match status" value="1"/>
</dbReference>
<keyword evidence="10" id="KW-0732">Signal</keyword>
<evidence type="ECO:0000256" key="9">
    <source>
        <dbReference type="SAM" id="MobiDB-lite"/>
    </source>
</evidence>
<dbReference type="EC" id="2.3.2.27" evidence="4"/>
<reference evidence="11" key="1">
    <citation type="submission" date="2020-04" db="EMBL/GenBank/DDBJ databases">
        <authorList>
            <person name="Alioto T."/>
            <person name="Alioto T."/>
            <person name="Gomez Garrido J."/>
        </authorList>
    </citation>
    <scope>NUCLEOTIDE SEQUENCE</scope>
    <source>
        <strain evidence="11">A484AB</strain>
    </source>
</reference>
<evidence type="ECO:0000256" key="4">
    <source>
        <dbReference type="ARBA" id="ARBA00012483"/>
    </source>
</evidence>
<dbReference type="Gene3D" id="3.40.220.10">
    <property type="entry name" value="Leucine Aminopeptidase, subunit E, domain 1"/>
    <property type="match status" value="1"/>
</dbReference>
<dbReference type="PROSITE" id="PS51154">
    <property type="entry name" value="MACRO"/>
    <property type="match status" value="1"/>
</dbReference>
<dbReference type="Gene3D" id="3.30.390.130">
    <property type="match status" value="2"/>
</dbReference>
<feature type="compositionally biased region" description="Low complexity" evidence="9">
    <location>
        <begin position="305"/>
        <end position="319"/>
    </location>
</feature>
<evidence type="ECO:0000256" key="10">
    <source>
        <dbReference type="SAM" id="SignalP"/>
    </source>
</evidence>
<dbReference type="InterPro" id="IPR039399">
    <property type="entry name" value="Deltex_C_sf"/>
</dbReference>
<dbReference type="InterPro" id="IPR001841">
    <property type="entry name" value="Znf_RING"/>
</dbReference>
<feature type="region of interest" description="Disordered" evidence="9">
    <location>
        <begin position="672"/>
        <end position="699"/>
    </location>
</feature>
<feature type="region of interest" description="Disordered" evidence="9">
    <location>
        <begin position="730"/>
        <end position="879"/>
    </location>
</feature>
<dbReference type="Proteomes" id="UP001152795">
    <property type="component" value="Unassembled WGS sequence"/>
</dbReference>
<gene>
    <name evidence="11" type="ORF">PACLA_8A007074</name>
</gene>
<evidence type="ECO:0000256" key="2">
    <source>
        <dbReference type="ARBA" id="ARBA00004906"/>
    </source>
</evidence>
<dbReference type="PANTHER" id="PTHR12622">
    <property type="entry name" value="DELTEX-RELATED"/>
    <property type="match status" value="1"/>
</dbReference>
<dbReference type="GO" id="GO:0061630">
    <property type="term" value="F:ubiquitin protein ligase activity"/>
    <property type="evidence" value="ECO:0007669"/>
    <property type="project" value="UniProtKB-EC"/>
</dbReference>
<feature type="region of interest" description="Disordered" evidence="9">
    <location>
        <begin position="301"/>
        <end position="324"/>
    </location>
</feature>
<dbReference type="InterPro" id="IPR013083">
    <property type="entry name" value="Znf_RING/FYVE/PHD"/>
</dbReference>
<keyword evidence="8" id="KW-0862">Zinc</keyword>
<comment type="similarity">
    <text evidence="3">Belongs to the Deltex family.</text>
</comment>
<dbReference type="GO" id="GO:0008270">
    <property type="term" value="F:zinc ion binding"/>
    <property type="evidence" value="ECO:0007669"/>
    <property type="project" value="UniProtKB-KW"/>
</dbReference>
<dbReference type="InterPro" id="IPR002589">
    <property type="entry name" value="Macro_dom"/>
</dbReference>
<dbReference type="Pfam" id="PF13445">
    <property type="entry name" value="zf-RING_UBOX"/>
    <property type="match status" value="1"/>
</dbReference>